<feature type="compositionally biased region" description="Basic and acidic residues" evidence="1">
    <location>
        <begin position="1031"/>
        <end position="1065"/>
    </location>
</feature>
<reference evidence="2" key="1">
    <citation type="submission" date="2022-11" db="EMBL/GenBank/DDBJ databases">
        <title>Chromosomal genome sequence assembly and mating type (MAT) locus characterization of the leprose asexual lichenized fungus Lepraria neglecta (Nyl.) Erichsen.</title>
        <authorList>
            <person name="Allen J.L."/>
            <person name="Pfeffer B."/>
        </authorList>
    </citation>
    <scope>NUCLEOTIDE SEQUENCE</scope>
    <source>
        <strain evidence="2">Allen 5258</strain>
    </source>
</reference>
<feature type="compositionally biased region" description="Basic and acidic residues" evidence="1">
    <location>
        <begin position="973"/>
        <end position="987"/>
    </location>
</feature>
<evidence type="ECO:0000256" key="1">
    <source>
        <dbReference type="SAM" id="MobiDB-lite"/>
    </source>
</evidence>
<feature type="region of interest" description="Disordered" evidence="1">
    <location>
        <begin position="54"/>
        <end position="93"/>
    </location>
</feature>
<feature type="region of interest" description="Disordered" evidence="1">
    <location>
        <begin position="939"/>
        <end position="999"/>
    </location>
</feature>
<sequence length="1430" mass="162814">MQRFQLWATNLGLFHQDHSSLDYRLRDNEIVRSFARELLVKLTEALDEIANSANTRADTPDLPSDALQIDQLGTGSSDSLPATDLDSSTHSPVITGVLNDEDGSMLALHFEDVTEAIDELFKLASQIRSPATRKLRTDVDLYRDIDADVRPTYIQMREKAERQGIEQILLQSRKALHRPEADVTDLESIQEDQVPLQQLQNDNQFLVQRLQIANHVRRQQFEYWKRKKARSVKATLKAVEFTPFQPPVELQLARGQPKGLMHSALSATQPSAFMSSLPSSVPALPQDFVLQENKSTYTATSRGLTVHGPSGEKVEYPERSDYEDHIRAHHATKQQQLLSTELLAAQESVSQICDRPCPFCHQRIEIPSDMQQHVASHLEAVAILSLPNLEDDDNDDHNERANSNSANKNYAESRANDFDVEDPLNFTENDDTMKDTSTSTESEKRTFKMKLEAEAQRFRESSEHSSEARNEYTRRLVAQWRSVEVAEDSMMAKSPSPPLSSRGNELEFAATLAAGIEAAGFDSSTAIEDPIPLSDKEKALGEGHLELLTSHLMSVRSHASHLFGCMVSAWEGSTYLQLSSRLDCDGRGEKAMKIQPIGALQFVLMLSANTSMSTHLREVTVQILEDDSNGLYDKRSIRRSWDSKARVHDRSIVSSPMRAPEVHSRSDVFPTTPENDTRSSQGRKPQIELEPTPQPIVTSSSGMEAGATRPSSDKPQGLLAGLFRAFSSSKAAAKPKPKKPSVVISKTRLPRSDDRPAGISYPPRAPTPPRSIPPQAEELTKLPSRPIPPMIAPIEPSQKRSPSDSDEPESRRRPRRLSPVSRYEVEKREVREKYRREYEEMVARQDQDARERAILLERYERRERAQEEAQKRIRSPSDSDEPESRRRPRRLSPVSRYEVEKREVRERERREYEEMVARQDQDARERAILLERYERRERAQEEAQKRIRSPSDSDEPESRRRPRRLPPVSRYEVGNREVRERERREYEEMVAGQDQDARERAILLERYERRERAREEAQRRIEFEERRRIESAERARRRQEQEDRERDRAGDRERDRARDQERGQARDQAGARQEREDIERIRAAERARRRLREENDRRAEERLDRLRGAGIPRRRREYREETEEGLRRRNSIDDLPRTRYGDKGPWLSTSYIVSRSPIRSHEETSSPLSPAELTPVITDAVDLGTSKSIDVGGLEGVSSLVLTKRGLYPGYELPSNMFDQVPRVSTGHVSLSAMLKLGFPISRRERLFLAVVCSSSILQLSTTPWLQRLSSTSIDFARFRDDTDLSCPVAIGGSYIDLHRPLISAVITETTPPPVTPETALIELGILLIELALGEAFELVANRKTAEEIEAGREDGIAGQTTRRGLGLSLITSLEHETGVTFSDAVTRCLNCSFGQTTVPSWDDEGFCREYFTGVVLPMVEGYQQFSPAL</sequence>
<dbReference type="PANTHER" id="PTHR35186:SF4">
    <property type="entry name" value="PRION-INHIBITION AND PROPAGATION HELO DOMAIN-CONTAINING PROTEIN"/>
    <property type="match status" value="1"/>
</dbReference>
<proteinExistence type="predicted"/>
<dbReference type="EMBL" id="JASNWA010000008">
    <property type="protein sequence ID" value="KAK3171521.1"/>
    <property type="molecule type" value="Genomic_DNA"/>
</dbReference>
<comment type="caution">
    <text evidence="2">The sequence shown here is derived from an EMBL/GenBank/DDBJ whole genome shotgun (WGS) entry which is preliminary data.</text>
</comment>
<dbReference type="PANTHER" id="PTHR35186">
    <property type="entry name" value="ANK_REP_REGION DOMAIN-CONTAINING PROTEIN"/>
    <property type="match status" value="1"/>
</dbReference>
<feature type="region of interest" description="Disordered" evidence="1">
    <location>
        <begin position="389"/>
        <end position="445"/>
    </location>
</feature>
<feature type="compositionally biased region" description="Basic and acidic residues" evidence="1">
    <location>
        <begin position="1124"/>
        <end position="1140"/>
    </location>
</feature>
<feature type="compositionally biased region" description="Basic and acidic residues" evidence="1">
    <location>
        <begin position="939"/>
        <end position="959"/>
    </location>
</feature>
<dbReference type="Proteomes" id="UP001276659">
    <property type="component" value="Unassembled WGS sequence"/>
</dbReference>
<keyword evidence="3" id="KW-1185">Reference proteome</keyword>
<feature type="compositionally biased region" description="Polar residues" evidence="1">
    <location>
        <begin position="672"/>
        <end position="683"/>
    </location>
</feature>
<feature type="region of interest" description="Disordered" evidence="1">
    <location>
        <begin position="1031"/>
        <end position="1079"/>
    </location>
</feature>
<feature type="region of interest" description="Disordered" evidence="1">
    <location>
        <begin position="729"/>
        <end position="829"/>
    </location>
</feature>
<feature type="compositionally biased region" description="Basic and acidic residues" evidence="1">
    <location>
        <begin position="858"/>
        <end position="885"/>
    </location>
</feature>
<accession>A0AAE0DJ67</accession>
<name>A0AAE0DJ67_9LECA</name>
<feature type="compositionally biased region" description="Polar residues" evidence="1">
    <location>
        <begin position="71"/>
        <end position="92"/>
    </location>
</feature>
<feature type="region of interest" description="Disordered" evidence="1">
    <location>
        <begin position="648"/>
        <end position="717"/>
    </location>
</feature>
<evidence type="ECO:0000313" key="2">
    <source>
        <dbReference type="EMBL" id="KAK3171521.1"/>
    </source>
</evidence>
<evidence type="ECO:0000313" key="3">
    <source>
        <dbReference type="Proteomes" id="UP001276659"/>
    </source>
</evidence>
<feature type="region of interest" description="Disordered" evidence="1">
    <location>
        <begin position="858"/>
        <end position="923"/>
    </location>
</feature>
<organism evidence="2 3">
    <name type="scientific">Lepraria neglecta</name>
    <dbReference type="NCBI Taxonomy" id="209136"/>
    <lineage>
        <taxon>Eukaryota</taxon>
        <taxon>Fungi</taxon>
        <taxon>Dikarya</taxon>
        <taxon>Ascomycota</taxon>
        <taxon>Pezizomycotina</taxon>
        <taxon>Lecanoromycetes</taxon>
        <taxon>OSLEUM clade</taxon>
        <taxon>Lecanoromycetidae</taxon>
        <taxon>Lecanorales</taxon>
        <taxon>Lecanorineae</taxon>
        <taxon>Stereocaulaceae</taxon>
        <taxon>Lepraria</taxon>
    </lineage>
</organism>
<feature type="region of interest" description="Disordered" evidence="1">
    <location>
        <begin position="1117"/>
        <end position="1140"/>
    </location>
</feature>
<protein>
    <submittedName>
        <fullName evidence="2">Uncharacterized protein</fullName>
    </submittedName>
</protein>
<feature type="compositionally biased region" description="Basic and acidic residues" evidence="1">
    <location>
        <begin position="897"/>
        <end position="923"/>
    </location>
</feature>
<feature type="compositionally biased region" description="Polar residues" evidence="1">
    <location>
        <begin position="401"/>
        <end position="410"/>
    </location>
</feature>
<feature type="compositionally biased region" description="Pro residues" evidence="1">
    <location>
        <begin position="763"/>
        <end position="772"/>
    </location>
</feature>
<gene>
    <name evidence="2" type="ORF">OEA41_003605</name>
</gene>
<feature type="compositionally biased region" description="Basic and acidic residues" evidence="1">
    <location>
        <begin position="797"/>
        <end position="811"/>
    </location>
</feature>